<evidence type="ECO:0000259" key="3">
    <source>
        <dbReference type="SMART" id="SM00906"/>
    </source>
</evidence>
<proteinExistence type="predicted"/>
<dbReference type="Proteomes" id="UP000053259">
    <property type="component" value="Unassembled WGS sequence"/>
</dbReference>
<feature type="region of interest" description="Disordered" evidence="2">
    <location>
        <begin position="728"/>
        <end position="751"/>
    </location>
</feature>
<feature type="compositionally biased region" description="Low complexity" evidence="2">
    <location>
        <begin position="128"/>
        <end position="141"/>
    </location>
</feature>
<keyword evidence="1" id="KW-0539">Nucleus</keyword>
<dbReference type="CDD" id="cd12148">
    <property type="entry name" value="fungal_TF_MHR"/>
    <property type="match status" value="1"/>
</dbReference>
<evidence type="ECO:0000313" key="5">
    <source>
        <dbReference type="Proteomes" id="UP000053259"/>
    </source>
</evidence>
<name>A0A0D2AWR0_9PEZI</name>
<dbReference type="VEuPathDB" id="FungiDB:PV09_05343"/>
<sequence length="751" mass="84701">MRGSGMEKPNQFLTQGEDMVARSASVVPTTHVDTGLVDMLDVRDGQDVLTPARARLDDPQIWLPDMALINFSPSLEEPPTRTLVDDRPSEEQTYLGFHSSLHENMPVPSHRLGQQGQYPINANSIATSSPVSRPSRESSASCNNLTFEGPSQGTPESSGAQQQHPHSQQEASASAASVDWSLEYSLDSRPGYSHQLIGNSCESDPYLLRNYGYDQLDTYRMFRLDFRKIKDDERLQPFLKHSKAKEPCIPAGKQPIQFVMTSEDIWKDSLKFVEKVQSGGPTEADDLALLDRLVAMNLRTRLIKLYVRHVHPRFPVLSLSDFSTMPFHELSTARPIGIQAAVCALALPFSFLDDELSILKGYDQSSADDLWAIAYRSYQRATCFSHLSSLQLCLLLLQAPPPNFAVAEPLSTWALTCSALSIAENMGLNHDPSDWRLPREEVILRRRLWWFTYMQHVWHAIVVARPSHIHEDNWDVGGLVASDFEVDGISDPEIRSRVERNVPMCIAQCELSIIASDVLNEFYTLRAVRKNSDLGALLSRAQPLRSRIETWRQSLPLLSKRIYELEESEFDDGGALRLSHLTLEALILRALMRPLFYQAIRTDYTLREPISLIFENSYACAKVVVEMIAAFKAKHFSGFWHPHARYQLCYFSSLILMTITQSPTIEIARRSKALLDQWRDTLRTQSRAWPLARLATIRLDAALWKGLSFITRGSGENSPASSLLKQLEAENGSSPPVIRSSNSDRDYIQAV</sequence>
<dbReference type="GO" id="GO:0006351">
    <property type="term" value="P:DNA-templated transcription"/>
    <property type="evidence" value="ECO:0007669"/>
    <property type="project" value="InterPro"/>
</dbReference>
<dbReference type="OrthoDB" id="408631at2759"/>
<dbReference type="PANTHER" id="PTHR31668">
    <property type="entry name" value="GLUCOSE TRANSPORT TRANSCRIPTION REGULATOR RGT1-RELATED-RELATED"/>
    <property type="match status" value="1"/>
</dbReference>
<protein>
    <recommendedName>
        <fullName evidence="3">Xylanolytic transcriptional activator regulatory domain-containing protein</fullName>
    </recommendedName>
</protein>
<dbReference type="InterPro" id="IPR050797">
    <property type="entry name" value="Carb_Metab_Trans_Reg"/>
</dbReference>
<dbReference type="HOGENOM" id="CLU_006632_3_0_1"/>
<evidence type="ECO:0000313" key="4">
    <source>
        <dbReference type="EMBL" id="KIW03589.1"/>
    </source>
</evidence>
<keyword evidence="5" id="KW-1185">Reference proteome</keyword>
<dbReference type="InterPro" id="IPR007219">
    <property type="entry name" value="XnlR_reg_dom"/>
</dbReference>
<reference evidence="4 5" key="1">
    <citation type="submission" date="2015-01" db="EMBL/GenBank/DDBJ databases">
        <title>The Genome Sequence of Ochroconis gallopava CBS43764.</title>
        <authorList>
            <consortium name="The Broad Institute Genomics Platform"/>
            <person name="Cuomo C."/>
            <person name="de Hoog S."/>
            <person name="Gorbushina A."/>
            <person name="Stielow B."/>
            <person name="Teixiera M."/>
            <person name="Abouelleil A."/>
            <person name="Chapman S.B."/>
            <person name="Priest M."/>
            <person name="Young S.K."/>
            <person name="Wortman J."/>
            <person name="Nusbaum C."/>
            <person name="Birren B."/>
        </authorList>
    </citation>
    <scope>NUCLEOTIDE SEQUENCE [LARGE SCALE GENOMIC DNA]</scope>
    <source>
        <strain evidence="4 5">CBS 43764</strain>
    </source>
</reference>
<dbReference type="PANTHER" id="PTHR31668:SF4">
    <property type="entry name" value="TRANSCRIPTIONAL ACTIVATOR PROTEIN DAL81"/>
    <property type="match status" value="1"/>
</dbReference>
<dbReference type="SMART" id="SM00906">
    <property type="entry name" value="Fungal_trans"/>
    <property type="match status" value="1"/>
</dbReference>
<gene>
    <name evidence="4" type="ORF">PV09_05343</name>
</gene>
<accession>A0A0D2AWR0</accession>
<feature type="region of interest" description="Disordered" evidence="2">
    <location>
        <begin position="122"/>
        <end position="174"/>
    </location>
</feature>
<dbReference type="STRING" id="253628.A0A0D2AWR0"/>
<evidence type="ECO:0000256" key="2">
    <source>
        <dbReference type="SAM" id="MobiDB-lite"/>
    </source>
</evidence>
<dbReference type="AlphaFoldDB" id="A0A0D2AWR0"/>
<dbReference type="RefSeq" id="XP_016213458.1">
    <property type="nucleotide sequence ID" value="XM_016358839.1"/>
</dbReference>
<feature type="compositionally biased region" description="Polar residues" evidence="2">
    <location>
        <begin position="142"/>
        <end position="156"/>
    </location>
</feature>
<feature type="compositionally biased region" description="Low complexity" evidence="2">
    <location>
        <begin position="157"/>
        <end position="174"/>
    </location>
</feature>
<dbReference type="GO" id="GO:0001080">
    <property type="term" value="P:nitrogen catabolite activation of transcription from RNA polymerase II promoter"/>
    <property type="evidence" value="ECO:0007669"/>
    <property type="project" value="TreeGrafter"/>
</dbReference>
<feature type="compositionally biased region" description="Basic and acidic residues" evidence="2">
    <location>
        <begin position="742"/>
        <end position="751"/>
    </location>
</feature>
<dbReference type="EMBL" id="KN847544">
    <property type="protein sequence ID" value="KIW03589.1"/>
    <property type="molecule type" value="Genomic_DNA"/>
</dbReference>
<evidence type="ECO:0000256" key="1">
    <source>
        <dbReference type="ARBA" id="ARBA00023242"/>
    </source>
</evidence>
<organism evidence="4 5">
    <name type="scientific">Verruconis gallopava</name>
    <dbReference type="NCBI Taxonomy" id="253628"/>
    <lineage>
        <taxon>Eukaryota</taxon>
        <taxon>Fungi</taxon>
        <taxon>Dikarya</taxon>
        <taxon>Ascomycota</taxon>
        <taxon>Pezizomycotina</taxon>
        <taxon>Dothideomycetes</taxon>
        <taxon>Pleosporomycetidae</taxon>
        <taxon>Venturiales</taxon>
        <taxon>Sympoventuriaceae</taxon>
        <taxon>Verruconis</taxon>
    </lineage>
</organism>
<dbReference type="GO" id="GO:0008270">
    <property type="term" value="F:zinc ion binding"/>
    <property type="evidence" value="ECO:0007669"/>
    <property type="project" value="InterPro"/>
</dbReference>
<dbReference type="GO" id="GO:0005634">
    <property type="term" value="C:nucleus"/>
    <property type="evidence" value="ECO:0007669"/>
    <property type="project" value="TreeGrafter"/>
</dbReference>
<dbReference type="Pfam" id="PF04082">
    <property type="entry name" value="Fungal_trans"/>
    <property type="match status" value="1"/>
</dbReference>
<dbReference type="GeneID" id="27313316"/>
<dbReference type="GO" id="GO:0003677">
    <property type="term" value="F:DNA binding"/>
    <property type="evidence" value="ECO:0007669"/>
    <property type="project" value="InterPro"/>
</dbReference>
<feature type="domain" description="Xylanolytic transcriptional activator regulatory" evidence="3">
    <location>
        <begin position="412"/>
        <end position="485"/>
    </location>
</feature>
<dbReference type="InParanoid" id="A0A0D2AWR0"/>